<feature type="non-terminal residue" evidence="4">
    <location>
        <position position="167"/>
    </location>
</feature>
<dbReference type="EMBL" id="LGGO01000112">
    <property type="protein sequence ID" value="KUK76720.1"/>
    <property type="molecule type" value="Genomic_DNA"/>
</dbReference>
<evidence type="ECO:0000256" key="2">
    <source>
        <dbReference type="SAM" id="SignalP"/>
    </source>
</evidence>
<keyword evidence="2" id="KW-0732">Signal</keyword>
<feature type="domain" description="DUF3048" evidence="3">
    <location>
        <begin position="88"/>
        <end position="166"/>
    </location>
</feature>
<protein>
    <recommendedName>
        <fullName evidence="3">DUF3048 domain-containing protein</fullName>
    </recommendedName>
</protein>
<reference evidence="5" key="1">
    <citation type="journal article" date="2015" name="MBio">
        <title>Genome-Resolved Metagenomic Analysis Reveals Roles for Candidate Phyla and Other Microbial Community Members in Biogeochemical Transformations in Oil Reservoirs.</title>
        <authorList>
            <person name="Hu P."/>
            <person name="Tom L."/>
            <person name="Singh A."/>
            <person name="Thomas B.C."/>
            <person name="Baker B.J."/>
            <person name="Piceno Y.M."/>
            <person name="Andersen G.L."/>
            <person name="Banfield J.F."/>
        </authorList>
    </citation>
    <scope>NUCLEOTIDE SEQUENCE [LARGE SCALE GENOMIC DNA]</scope>
</reference>
<evidence type="ECO:0000313" key="4">
    <source>
        <dbReference type="EMBL" id="KUK76720.1"/>
    </source>
</evidence>
<gene>
    <name evidence="4" type="ORF">XD93_0756</name>
</gene>
<dbReference type="InterPro" id="IPR023158">
    <property type="entry name" value="YerB-like_sf"/>
</dbReference>
<dbReference type="InterPro" id="IPR021416">
    <property type="entry name" value="DUF3048_N"/>
</dbReference>
<evidence type="ECO:0000313" key="5">
    <source>
        <dbReference type="Proteomes" id="UP000053904"/>
    </source>
</evidence>
<dbReference type="Proteomes" id="UP000053904">
    <property type="component" value="Unassembled WGS sequence"/>
</dbReference>
<organism evidence="4 5">
    <name type="scientific">candidate division WS6 bacterium 34_10</name>
    <dbReference type="NCBI Taxonomy" id="1641389"/>
    <lineage>
        <taxon>Bacteria</taxon>
        <taxon>Candidatus Dojkabacteria</taxon>
    </lineage>
</organism>
<name>A0A117LZY5_9BACT</name>
<feature type="chain" id="PRO_5007150949" description="DUF3048 domain-containing protein" evidence="2">
    <location>
        <begin position="20"/>
        <end position="167"/>
    </location>
</feature>
<feature type="compositionally biased region" description="Low complexity" evidence="1">
    <location>
        <begin position="51"/>
        <end position="67"/>
    </location>
</feature>
<feature type="signal peptide" evidence="2">
    <location>
        <begin position="1"/>
        <end position="19"/>
    </location>
</feature>
<dbReference type="Pfam" id="PF11258">
    <property type="entry name" value="DUF3048"/>
    <property type="match status" value="1"/>
</dbReference>
<proteinExistence type="predicted"/>
<dbReference type="SUPFAM" id="SSF159774">
    <property type="entry name" value="YerB-like"/>
    <property type="match status" value="1"/>
</dbReference>
<dbReference type="Gene3D" id="3.50.90.10">
    <property type="entry name" value="YerB-like"/>
    <property type="match status" value="1"/>
</dbReference>
<comment type="caution">
    <text evidence="4">The sequence shown here is derived from an EMBL/GenBank/DDBJ whole genome shotgun (WGS) entry which is preliminary data.</text>
</comment>
<dbReference type="PROSITE" id="PS51257">
    <property type="entry name" value="PROKAR_LIPOPROTEIN"/>
    <property type="match status" value="1"/>
</dbReference>
<evidence type="ECO:0000256" key="1">
    <source>
        <dbReference type="SAM" id="MobiDB-lite"/>
    </source>
</evidence>
<evidence type="ECO:0000259" key="3">
    <source>
        <dbReference type="Pfam" id="PF11258"/>
    </source>
</evidence>
<accession>A0A117LZY5</accession>
<feature type="region of interest" description="Disordered" evidence="1">
    <location>
        <begin position="51"/>
        <end position="70"/>
    </location>
</feature>
<sequence>MQKIWLFLSLLIFSLSACTTVGTQGVNFILESQDKEGVDFTKELASPTLTQTPTQIPTAVPTATATPGPSPTPAPATYFYFEQGVNPLTGLPVSDPSILNRRPVMVKVSNWPREGRPHAGLTSADLVFEYFIGYQMNRFLAVYYGEDAELVGPVRSGRLVDAQLAQL</sequence>
<dbReference type="AlphaFoldDB" id="A0A117LZY5"/>